<dbReference type="Gene3D" id="1.10.287.70">
    <property type="match status" value="1"/>
</dbReference>
<keyword evidence="3" id="KW-0813">Transport</keyword>
<protein>
    <recommendedName>
        <fullName evidence="12">Cyclic nucleotide-binding domain-containing protein</fullName>
    </recommendedName>
</protein>
<feature type="domain" description="Cyclic nucleotide-binding" evidence="12">
    <location>
        <begin position="599"/>
        <end position="667"/>
    </location>
</feature>
<evidence type="ECO:0000256" key="4">
    <source>
        <dbReference type="ARBA" id="ARBA00022692"/>
    </source>
</evidence>
<sequence length="734" mass="83925">MDASQNDVTPMLSATYQSDEIDDASRYERFSYRARSASLSIPVNFMESYQTDNAFVGYTGPLTSERRTSAIQMSGPLHLARKPENSKTRPSQVAPGLKSRMEMEKYPSFSERESNDWTDNDYSPKNQHLLRSGKLGMCNDPYCTTCPTIDNLKAQNKKSKSPETSDHKSHNMVYGDARGCAKKISSFMCSCIPGVMNPHTTAVQRWNKFFAVSCLFAIFIDPLFFFLLSVKQEQKCIIFNWRLMNAIVVLRSLTDFIYLIHMLLQFRLAFIAPESTVMGVGDLVDHPKEIALHYLKGRFSLDFFDVLPFPQIIVLLFLRGSSSANYAKNLLLAAIFVQYVPRLYRFFHLLAGQSPSGFIFESAWGNFVINLLTFVLASHAVGSCWYLLGLQRVNRCLRNSCHGSKIEGCRKFIDCGYSNNYTDFSSLKLWREWNNSANANACFSKDGFDYGIYGQAVNLTTKNNVVTRYVYSLFWGFQQISTLAGNQVPSYFEWEVLFTMGIIALGLLLFALLIGNMQNFLQSLGRRQLDMSLRKRDVEQWMSHRCLPVELRRRIRQAERYTWAASRGVNEEKLLEDLPEDIQRDIRRHLFKFVKEVRIFAVLDDTVLDSIRERLRHKTYIKGSIVLHQGGLINKMVYIIRGTMKSTGEDGNEALLYKGIACGEELLTWCLEHSSASKDARNMRVPGHRQISNRVVQCQTNVEAFILRATDLEEVTAVFARFFRSPRVHGAISP</sequence>
<dbReference type="GO" id="GO:0016020">
    <property type="term" value="C:membrane"/>
    <property type="evidence" value="ECO:0007669"/>
    <property type="project" value="UniProtKB-SubCell"/>
</dbReference>
<evidence type="ECO:0000313" key="13">
    <source>
        <dbReference type="EMBL" id="CAH9066080.1"/>
    </source>
</evidence>
<evidence type="ECO:0000313" key="14">
    <source>
        <dbReference type="Proteomes" id="UP001152523"/>
    </source>
</evidence>
<dbReference type="Gene3D" id="2.60.120.10">
    <property type="entry name" value="Jelly Rolls"/>
    <property type="match status" value="1"/>
</dbReference>
<dbReference type="GO" id="GO:0005216">
    <property type="term" value="F:monoatomic ion channel activity"/>
    <property type="evidence" value="ECO:0007669"/>
    <property type="project" value="InterPro"/>
</dbReference>
<evidence type="ECO:0000256" key="11">
    <source>
        <dbReference type="SAM" id="Phobius"/>
    </source>
</evidence>
<comment type="caution">
    <text evidence="13">The sequence shown here is derived from an EMBL/GenBank/DDBJ whole genome shotgun (WGS) entry which is preliminary data.</text>
</comment>
<feature type="transmembrane region" description="Helical" evidence="11">
    <location>
        <begin position="242"/>
        <end position="264"/>
    </location>
</feature>
<keyword evidence="5 11" id="KW-1133">Transmembrane helix</keyword>
<dbReference type="EMBL" id="CAMAPF010000012">
    <property type="protein sequence ID" value="CAH9066080.1"/>
    <property type="molecule type" value="Genomic_DNA"/>
</dbReference>
<organism evidence="13 14">
    <name type="scientific">Cuscuta epithymum</name>
    <dbReference type="NCBI Taxonomy" id="186058"/>
    <lineage>
        <taxon>Eukaryota</taxon>
        <taxon>Viridiplantae</taxon>
        <taxon>Streptophyta</taxon>
        <taxon>Embryophyta</taxon>
        <taxon>Tracheophyta</taxon>
        <taxon>Spermatophyta</taxon>
        <taxon>Magnoliopsida</taxon>
        <taxon>eudicotyledons</taxon>
        <taxon>Gunneridae</taxon>
        <taxon>Pentapetalae</taxon>
        <taxon>asterids</taxon>
        <taxon>lamiids</taxon>
        <taxon>Solanales</taxon>
        <taxon>Convolvulaceae</taxon>
        <taxon>Cuscuteae</taxon>
        <taxon>Cuscuta</taxon>
        <taxon>Cuscuta subgen. Cuscuta</taxon>
    </lineage>
</organism>
<dbReference type="CDD" id="cd00038">
    <property type="entry name" value="CAP_ED"/>
    <property type="match status" value="1"/>
</dbReference>
<dbReference type="InterPro" id="IPR014710">
    <property type="entry name" value="RmlC-like_jellyroll"/>
</dbReference>
<keyword evidence="8" id="KW-1071">Ligand-gated ion channel</keyword>
<name>A0AAV0C946_9ASTE</name>
<feature type="transmembrane region" description="Helical" evidence="11">
    <location>
        <begin position="330"/>
        <end position="347"/>
    </location>
</feature>
<keyword evidence="6" id="KW-0406">Ion transport</keyword>
<proteinExistence type="inferred from homology"/>
<gene>
    <name evidence="13" type="ORF">CEPIT_LOCUS2366</name>
</gene>
<evidence type="ECO:0000256" key="8">
    <source>
        <dbReference type="ARBA" id="ARBA00023286"/>
    </source>
</evidence>
<feature type="region of interest" description="Disordered" evidence="10">
    <location>
        <begin position="80"/>
        <end position="100"/>
    </location>
</feature>
<dbReference type="PANTHER" id="PTHR45651">
    <property type="entry name" value="CYCLIC NUCLEOTIDE-GATED ION CHANNEL 15-RELATED-RELATED"/>
    <property type="match status" value="1"/>
</dbReference>
<dbReference type="AlphaFoldDB" id="A0AAV0C946"/>
<feature type="transmembrane region" description="Helical" evidence="11">
    <location>
        <begin position="209"/>
        <end position="230"/>
    </location>
</feature>
<evidence type="ECO:0000256" key="7">
    <source>
        <dbReference type="ARBA" id="ARBA00023136"/>
    </source>
</evidence>
<dbReference type="PROSITE" id="PS50042">
    <property type="entry name" value="CNMP_BINDING_3"/>
    <property type="match status" value="1"/>
</dbReference>
<reference evidence="13" key="1">
    <citation type="submission" date="2022-07" db="EMBL/GenBank/DDBJ databases">
        <authorList>
            <person name="Macas J."/>
            <person name="Novak P."/>
            <person name="Neumann P."/>
        </authorList>
    </citation>
    <scope>NUCLEOTIDE SEQUENCE</scope>
</reference>
<evidence type="ECO:0000256" key="3">
    <source>
        <dbReference type="ARBA" id="ARBA00022448"/>
    </source>
</evidence>
<evidence type="ECO:0000256" key="10">
    <source>
        <dbReference type="SAM" id="MobiDB-lite"/>
    </source>
</evidence>
<evidence type="ECO:0000256" key="1">
    <source>
        <dbReference type="ARBA" id="ARBA00004141"/>
    </source>
</evidence>
<keyword evidence="9" id="KW-0407">Ion channel</keyword>
<evidence type="ECO:0000256" key="9">
    <source>
        <dbReference type="ARBA" id="ARBA00023303"/>
    </source>
</evidence>
<dbReference type="Proteomes" id="UP001152523">
    <property type="component" value="Unassembled WGS sequence"/>
</dbReference>
<accession>A0AAV0C946</accession>
<comment type="similarity">
    <text evidence="2">Belongs to the cyclic nucleotide-gated cation channel (TC 1.A.1.5) family.</text>
</comment>
<keyword evidence="14" id="KW-1185">Reference proteome</keyword>
<dbReference type="SUPFAM" id="SSF81324">
    <property type="entry name" value="Voltage-gated potassium channels"/>
    <property type="match status" value="1"/>
</dbReference>
<feature type="transmembrane region" description="Helical" evidence="11">
    <location>
        <begin position="299"/>
        <end position="318"/>
    </location>
</feature>
<dbReference type="Gene3D" id="1.10.287.630">
    <property type="entry name" value="Helix hairpin bin"/>
    <property type="match status" value="1"/>
</dbReference>
<feature type="transmembrane region" description="Helical" evidence="11">
    <location>
        <begin position="367"/>
        <end position="388"/>
    </location>
</feature>
<keyword evidence="7 11" id="KW-0472">Membrane</keyword>
<dbReference type="SUPFAM" id="SSF51206">
    <property type="entry name" value="cAMP-binding domain-like"/>
    <property type="match status" value="1"/>
</dbReference>
<evidence type="ECO:0000256" key="5">
    <source>
        <dbReference type="ARBA" id="ARBA00022989"/>
    </source>
</evidence>
<dbReference type="Pfam" id="PF00520">
    <property type="entry name" value="Ion_trans"/>
    <property type="match status" value="1"/>
</dbReference>
<keyword evidence="4 11" id="KW-0812">Transmembrane</keyword>
<dbReference type="InterPro" id="IPR018490">
    <property type="entry name" value="cNMP-bd_dom_sf"/>
</dbReference>
<evidence type="ECO:0000256" key="6">
    <source>
        <dbReference type="ARBA" id="ARBA00023065"/>
    </source>
</evidence>
<evidence type="ECO:0000256" key="2">
    <source>
        <dbReference type="ARBA" id="ARBA00010486"/>
    </source>
</evidence>
<dbReference type="PANTHER" id="PTHR45651:SF11">
    <property type="entry name" value="CYCLIC NUCLEOTIDE-GATED ION CHANNEL 20, CHLOROPLASTIC-RELATED"/>
    <property type="match status" value="1"/>
</dbReference>
<comment type="subcellular location">
    <subcellularLocation>
        <location evidence="1">Membrane</location>
        <topology evidence="1">Multi-pass membrane protein</topology>
    </subcellularLocation>
</comment>
<dbReference type="InterPro" id="IPR000595">
    <property type="entry name" value="cNMP-bd_dom"/>
</dbReference>
<evidence type="ECO:0000259" key="12">
    <source>
        <dbReference type="PROSITE" id="PS50042"/>
    </source>
</evidence>
<dbReference type="InterPro" id="IPR005821">
    <property type="entry name" value="Ion_trans_dom"/>
</dbReference>
<feature type="transmembrane region" description="Helical" evidence="11">
    <location>
        <begin position="496"/>
        <end position="517"/>
    </location>
</feature>